<evidence type="ECO:0000256" key="1">
    <source>
        <dbReference type="PROSITE-ProRule" id="PRU00023"/>
    </source>
</evidence>
<reference evidence="4" key="1">
    <citation type="submission" date="2016-11" db="UniProtKB">
        <authorList>
            <consortium name="WormBaseParasite"/>
        </authorList>
    </citation>
    <scope>IDENTIFICATION</scope>
</reference>
<feature type="compositionally biased region" description="Basic and acidic residues" evidence="2">
    <location>
        <begin position="150"/>
        <end position="174"/>
    </location>
</feature>
<evidence type="ECO:0000313" key="4">
    <source>
        <dbReference type="WBParaSite" id="maker-uti_cns_0015002-snap-gene-0.7-mRNA-1"/>
    </source>
</evidence>
<proteinExistence type="predicted"/>
<protein>
    <submittedName>
        <fullName evidence="4">ANK_REP_REGION domain-containing protein</fullName>
    </submittedName>
</protein>
<dbReference type="Proteomes" id="UP000095280">
    <property type="component" value="Unplaced"/>
</dbReference>
<dbReference type="InterPro" id="IPR036770">
    <property type="entry name" value="Ankyrin_rpt-contain_sf"/>
</dbReference>
<sequence>MLVCYRGILPSIRQLLDRGASRLKRDRKGSTALHYAVDGEKLEAISLLLNFCPESDAVDRESKSDKALVDEQGEEPMRSELLSARDASGCCAIVRCAMLKNNGNPDVTKALLDAGASADAVDDQVRPDGTVLLRNAPPLAHGGAASQRRCRPDEAQHQRRHADGRGRRAGERRDAISAGKNGRCCRCFQLMSSTSDEFEKV</sequence>
<dbReference type="Pfam" id="PF12796">
    <property type="entry name" value="Ank_2"/>
    <property type="match status" value="1"/>
</dbReference>
<dbReference type="SMART" id="SM00248">
    <property type="entry name" value="ANK"/>
    <property type="match status" value="2"/>
</dbReference>
<dbReference type="PROSITE" id="PS50088">
    <property type="entry name" value="ANK_REPEAT"/>
    <property type="match status" value="1"/>
</dbReference>
<dbReference type="InterPro" id="IPR002110">
    <property type="entry name" value="Ankyrin_rpt"/>
</dbReference>
<organism evidence="3 4">
    <name type="scientific">Macrostomum lignano</name>
    <dbReference type="NCBI Taxonomy" id="282301"/>
    <lineage>
        <taxon>Eukaryota</taxon>
        <taxon>Metazoa</taxon>
        <taxon>Spiralia</taxon>
        <taxon>Lophotrochozoa</taxon>
        <taxon>Platyhelminthes</taxon>
        <taxon>Rhabditophora</taxon>
        <taxon>Macrostomorpha</taxon>
        <taxon>Macrostomida</taxon>
        <taxon>Macrostomidae</taxon>
        <taxon>Macrostomum</taxon>
    </lineage>
</organism>
<accession>A0A1I8IRC9</accession>
<feature type="repeat" description="ANK" evidence="1">
    <location>
        <begin position="28"/>
        <end position="60"/>
    </location>
</feature>
<dbReference type="AlphaFoldDB" id="A0A1I8IRC9"/>
<evidence type="ECO:0000256" key="2">
    <source>
        <dbReference type="SAM" id="MobiDB-lite"/>
    </source>
</evidence>
<name>A0A1I8IRC9_9PLAT</name>
<evidence type="ECO:0000313" key="3">
    <source>
        <dbReference type="Proteomes" id="UP000095280"/>
    </source>
</evidence>
<keyword evidence="3" id="KW-1185">Reference proteome</keyword>
<feature type="region of interest" description="Disordered" evidence="2">
    <location>
        <begin position="134"/>
        <end position="174"/>
    </location>
</feature>
<dbReference type="Gene3D" id="1.25.40.20">
    <property type="entry name" value="Ankyrin repeat-containing domain"/>
    <property type="match status" value="1"/>
</dbReference>
<dbReference type="SUPFAM" id="SSF48403">
    <property type="entry name" value="Ankyrin repeat"/>
    <property type="match status" value="1"/>
</dbReference>
<keyword evidence="1" id="KW-0040">ANK repeat</keyword>
<dbReference type="WBParaSite" id="maker-uti_cns_0015002-snap-gene-0.7-mRNA-1">
    <property type="protein sequence ID" value="maker-uti_cns_0015002-snap-gene-0.7-mRNA-1"/>
    <property type="gene ID" value="maker-uti_cns_0015002-snap-gene-0.7"/>
</dbReference>